<gene>
    <name evidence="2" type="ORF">BN000_00429</name>
</gene>
<dbReference type="InterPro" id="IPR006015">
    <property type="entry name" value="Universal_stress_UspA"/>
</dbReference>
<evidence type="ECO:0000313" key="3">
    <source>
        <dbReference type="Proteomes" id="UP000199601"/>
    </source>
</evidence>
<dbReference type="Gene3D" id="3.40.50.620">
    <property type="entry name" value="HUPs"/>
    <property type="match status" value="2"/>
</dbReference>
<comment type="similarity">
    <text evidence="1">Belongs to the universal stress protein A family.</text>
</comment>
<organism evidence="2 3">
    <name type="scientific">Mycobacterium europaeum</name>
    <dbReference type="NCBI Taxonomy" id="761804"/>
    <lineage>
        <taxon>Bacteria</taxon>
        <taxon>Bacillati</taxon>
        <taxon>Actinomycetota</taxon>
        <taxon>Actinomycetes</taxon>
        <taxon>Mycobacteriales</taxon>
        <taxon>Mycobacteriaceae</taxon>
        <taxon>Mycobacterium</taxon>
        <taxon>Mycobacterium simiae complex</taxon>
    </lineage>
</organism>
<sequence length="304" mass="31589">MSGESGDLGVVVGVDGSRDSNAAIRWAAREAIMRNVALTLAYAAAPAPGGAPVLEWAGESAPPEFREELGAMATQALADAVKIVEDATGGSDLRIHNEVIAEAPVPALVELSTKADMVVVGSRGHGALERVLLGSVSTGLVHHAHCPVAVIRDEGSAPVEGCVLVGVDGSPASELATAIAFDEASWRNAELVALHAWTDAEVPDLPSREWTGLTRTSWTKLQSAAEETLAERLAGWRERYPDVVVHREVVVNHAAQHLVERSGSAQLVVVGSHGRGGFTGMLLGSVSTAVVHAVRTPVIVARGG</sequence>
<dbReference type="InterPro" id="IPR006016">
    <property type="entry name" value="UspA"/>
</dbReference>
<dbReference type="SUPFAM" id="SSF52402">
    <property type="entry name" value="Adenine nucleotide alpha hydrolases-like"/>
    <property type="match status" value="2"/>
</dbReference>
<accession>A0A0U1CY57</accession>
<dbReference type="Pfam" id="PF00582">
    <property type="entry name" value="Usp"/>
    <property type="match status" value="2"/>
</dbReference>
<evidence type="ECO:0000256" key="1">
    <source>
        <dbReference type="ARBA" id="ARBA00008791"/>
    </source>
</evidence>
<dbReference type="Proteomes" id="UP000199601">
    <property type="component" value="Unassembled WGS sequence"/>
</dbReference>
<dbReference type="PANTHER" id="PTHR46268">
    <property type="entry name" value="STRESS RESPONSE PROTEIN NHAX"/>
    <property type="match status" value="1"/>
</dbReference>
<reference evidence="3" key="1">
    <citation type="submission" date="2015-03" db="EMBL/GenBank/DDBJ databases">
        <authorList>
            <person name="Urmite Genomes"/>
        </authorList>
    </citation>
    <scope>NUCLEOTIDE SEQUENCE [LARGE SCALE GENOMIC DNA]</scope>
    <source>
        <strain evidence="3">CSUR P1344</strain>
    </source>
</reference>
<protein>
    <submittedName>
        <fullName evidence="2">Universal stress protein family protein</fullName>
    </submittedName>
</protein>
<dbReference type="EMBL" id="CTEC01000001">
    <property type="protein sequence ID" value="CQD02996.1"/>
    <property type="molecule type" value="Genomic_DNA"/>
</dbReference>
<proteinExistence type="inferred from homology"/>
<evidence type="ECO:0000313" key="2">
    <source>
        <dbReference type="EMBL" id="CQD02996.1"/>
    </source>
</evidence>
<dbReference type="RefSeq" id="WP_085243215.1">
    <property type="nucleotide sequence ID" value="NZ_CTEC01000001.1"/>
</dbReference>
<dbReference type="OrthoDB" id="3174546at2"/>
<keyword evidence="3" id="KW-1185">Reference proteome</keyword>
<dbReference type="STRING" id="761804.BN000_00429"/>
<dbReference type="PRINTS" id="PR01438">
    <property type="entry name" value="UNVRSLSTRESS"/>
</dbReference>
<dbReference type="InterPro" id="IPR014729">
    <property type="entry name" value="Rossmann-like_a/b/a_fold"/>
</dbReference>
<dbReference type="AlphaFoldDB" id="A0A0U1CY57"/>
<name>A0A0U1CY57_9MYCO</name>
<dbReference type="PANTHER" id="PTHR46268:SF6">
    <property type="entry name" value="UNIVERSAL STRESS PROTEIN UP12"/>
    <property type="match status" value="1"/>
</dbReference>